<dbReference type="InterPro" id="IPR008988">
    <property type="entry name" value="Transcriptional_repressor_C"/>
</dbReference>
<evidence type="ECO:0000256" key="3">
    <source>
        <dbReference type="ARBA" id="ARBA00022840"/>
    </source>
</evidence>
<dbReference type="PROSITE" id="PS51733">
    <property type="entry name" value="BPL_LPL_CATALYTIC"/>
    <property type="match status" value="1"/>
</dbReference>
<keyword evidence="8" id="KW-1185">Reference proteome</keyword>
<feature type="domain" description="BPL/LPL catalytic" evidence="6">
    <location>
        <begin position="67"/>
        <end position="257"/>
    </location>
</feature>
<dbReference type="InterPro" id="IPR013196">
    <property type="entry name" value="HTH_11"/>
</dbReference>
<keyword evidence="3 5" id="KW-0067">ATP-binding</keyword>
<dbReference type="InterPro" id="IPR030855">
    <property type="entry name" value="Bifunct_BirA"/>
</dbReference>
<comment type="caution">
    <text evidence="7">The sequence shown here is derived from an EMBL/GenBank/DDBJ whole genome shotgun (WGS) entry which is preliminary data.</text>
</comment>
<comment type="catalytic activity">
    <reaction evidence="5">
        <text>biotin + L-lysyl-[protein] + ATP = N(6)-biotinyl-L-lysyl-[protein] + AMP + diphosphate + H(+)</text>
        <dbReference type="Rhea" id="RHEA:11756"/>
        <dbReference type="Rhea" id="RHEA-COMP:9752"/>
        <dbReference type="Rhea" id="RHEA-COMP:10505"/>
        <dbReference type="ChEBI" id="CHEBI:15378"/>
        <dbReference type="ChEBI" id="CHEBI:29969"/>
        <dbReference type="ChEBI" id="CHEBI:30616"/>
        <dbReference type="ChEBI" id="CHEBI:33019"/>
        <dbReference type="ChEBI" id="CHEBI:57586"/>
        <dbReference type="ChEBI" id="CHEBI:83144"/>
        <dbReference type="ChEBI" id="CHEBI:456215"/>
        <dbReference type="EC" id="6.3.4.15"/>
    </reaction>
</comment>
<sequence>MKDKILTMLKEDTNSFISGEKISEELGVTRAAVWKNINKLKDEGYVIGSISKNGYKLVSSPDLLTSHEVSDFLNTKYIGRNIIHFDSIDSTNTKAKEVASSGAEAGTIVIGEEQKGGRGRFDRKWCSPKYKGIWMSVILRPNIDPINASTITLIGAAAVYRALKDFNIKTEIKWPNDIILNNKKICGILTEMSSELNQINYIVIGIGVNVNISIEEFPKDIQEKATSLKIEAGKSLSRQRLTAAILNHFEKLYEEFILENNLSSTIDICRKNSYLIGKTIELYNRGQLISAKAVDLSDEGLLVIENKDGKTEKVISGEVTLHSWHGDISSTT</sequence>
<dbReference type="EMBL" id="JBJHZZ010000016">
    <property type="protein sequence ID" value="MFL0248348.1"/>
    <property type="molecule type" value="Genomic_DNA"/>
</dbReference>
<dbReference type="EC" id="6.3.4.15" evidence="5"/>
<dbReference type="NCBIfam" id="TIGR00121">
    <property type="entry name" value="birA_ligase"/>
    <property type="match status" value="1"/>
</dbReference>
<feature type="DNA-binding region" description="H-T-H motif" evidence="5">
    <location>
        <begin position="19"/>
        <end position="38"/>
    </location>
</feature>
<dbReference type="InterPro" id="IPR003142">
    <property type="entry name" value="BPL_C"/>
</dbReference>
<dbReference type="InterPro" id="IPR036390">
    <property type="entry name" value="WH_DNA-bd_sf"/>
</dbReference>
<keyword evidence="4 5" id="KW-0092">Biotin</keyword>
<comment type="similarity">
    <text evidence="5">Belongs to the biotin--protein ligase family.</text>
</comment>
<organism evidence="7 8">
    <name type="scientific">Candidatus Clostridium stratigraminis</name>
    <dbReference type="NCBI Taxonomy" id="3381661"/>
    <lineage>
        <taxon>Bacteria</taxon>
        <taxon>Bacillati</taxon>
        <taxon>Bacillota</taxon>
        <taxon>Clostridia</taxon>
        <taxon>Eubacteriales</taxon>
        <taxon>Clostridiaceae</taxon>
        <taxon>Clostridium</taxon>
    </lineage>
</organism>
<keyword evidence="2 5" id="KW-0547">Nucleotide-binding</keyword>
<dbReference type="CDD" id="cd16442">
    <property type="entry name" value="BPL"/>
    <property type="match status" value="1"/>
</dbReference>
<evidence type="ECO:0000259" key="6">
    <source>
        <dbReference type="PROSITE" id="PS51733"/>
    </source>
</evidence>
<dbReference type="CDD" id="cd00090">
    <property type="entry name" value="HTH_ARSR"/>
    <property type="match status" value="1"/>
</dbReference>
<keyword evidence="5" id="KW-0805">Transcription regulation</keyword>
<dbReference type="GO" id="GO:0004077">
    <property type="term" value="F:biotin--[biotin carboxyl-carrier protein] ligase activity"/>
    <property type="evidence" value="ECO:0007669"/>
    <property type="project" value="UniProtKB-EC"/>
</dbReference>
<protein>
    <recommendedName>
        <fullName evidence="5">Bifunctional ligase/repressor BirA</fullName>
    </recommendedName>
    <alternativeName>
        <fullName evidence="5">Biotin--[acetyl-CoA-carboxylase] ligase</fullName>
        <ecNumber evidence="5">6.3.4.15</ecNumber>
    </alternativeName>
    <alternativeName>
        <fullName evidence="5">Biotin--protein ligase</fullName>
    </alternativeName>
    <alternativeName>
        <fullName evidence="5">Biotin-[acetyl-CoA carboxylase] synthetase</fullName>
    </alternativeName>
</protein>
<proteinExistence type="inferred from homology"/>
<dbReference type="Gene3D" id="1.10.10.10">
    <property type="entry name" value="Winged helix-like DNA-binding domain superfamily/Winged helix DNA-binding domain"/>
    <property type="match status" value="1"/>
</dbReference>
<dbReference type="InterPro" id="IPR004408">
    <property type="entry name" value="Biotin_CoA_COase_ligase"/>
</dbReference>
<feature type="binding site" evidence="5">
    <location>
        <position position="114"/>
    </location>
    <ligand>
        <name>biotin</name>
        <dbReference type="ChEBI" id="CHEBI:57586"/>
    </ligand>
</feature>
<keyword evidence="1 5" id="KW-0436">Ligase</keyword>
<keyword evidence="5" id="KW-0238">DNA-binding</keyword>
<dbReference type="Proteomes" id="UP001623591">
    <property type="component" value="Unassembled WGS sequence"/>
</dbReference>
<feature type="binding site" evidence="5">
    <location>
        <begin position="118"/>
        <end position="120"/>
    </location>
    <ligand>
        <name>biotin</name>
        <dbReference type="ChEBI" id="CHEBI:57586"/>
    </ligand>
</feature>
<feature type="binding site" evidence="5">
    <location>
        <position position="184"/>
    </location>
    <ligand>
        <name>biotin</name>
        <dbReference type="ChEBI" id="CHEBI:57586"/>
    </ligand>
</feature>
<evidence type="ECO:0000256" key="2">
    <source>
        <dbReference type="ARBA" id="ARBA00022741"/>
    </source>
</evidence>
<comment type="function">
    <text evidence="5">Acts both as a biotin--[acetyl-CoA-carboxylase] ligase and a repressor.</text>
</comment>
<name>A0ABW8T9F7_9CLOT</name>
<gene>
    <name evidence="5" type="primary">birA</name>
    <name evidence="7" type="ORF">ACJDUG_15450</name>
</gene>
<dbReference type="SUPFAM" id="SSF55681">
    <property type="entry name" value="Class II aaRS and biotin synthetases"/>
    <property type="match status" value="1"/>
</dbReference>
<dbReference type="RefSeq" id="WP_406770777.1">
    <property type="nucleotide sequence ID" value="NZ_JBJHZZ010000016.1"/>
</dbReference>
<dbReference type="HAMAP" id="MF_00978">
    <property type="entry name" value="Bifunct_BirA"/>
    <property type="match status" value="1"/>
</dbReference>
<dbReference type="SUPFAM" id="SSF50037">
    <property type="entry name" value="C-terminal domain of transcriptional repressors"/>
    <property type="match status" value="1"/>
</dbReference>
<keyword evidence="5" id="KW-0804">Transcription</keyword>
<evidence type="ECO:0000256" key="1">
    <source>
        <dbReference type="ARBA" id="ARBA00022598"/>
    </source>
</evidence>
<keyword evidence="5" id="KW-0678">Repressor</keyword>
<dbReference type="Pfam" id="PF03099">
    <property type="entry name" value="BPL_LplA_LipB"/>
    <property type="match status" value="1"/>
</dbReference>
<evidence type="ECO:0000256" key="5">
    <source>
        <dbReference type="HAMAP-Rule" id="MF_00978"/>
    </source>
</evidence>
<dbReference type="SUPFAM" id="SSF46785">
    <property type="entry name" value="Winged helix' DNA-binding domain"/>
    <property type="match status" value="1"/>
</dbReference>
<dbReference type="Pfam" id="PF08279">
    <property type="entry name" value="HTH_11"/>
    <property type="match status" value="1"/>
</dbReference>
<dbReference type="Gene3D" id="2.30.30.100">
    <property type="match status" value="1"/>
</dbReference>
<dbReference type="PANTHER" id="PTHR12835">
    <property type="entry name" value="BIOTIN PROTEIN LIGASE"/>
    <property type="match status" value="1"/>
</dbReference>
<feature type="binding site" evidence="5">
    <location>
        <begin position="90"/>
        <end position="92"/>
    </location>
    <ligand>
        <name>biotin</name>
        <dbReference type="ChEBI" id="CHEBI:57586"/>
    </ligand>
</feature>
<dbReference type="InterPro" id="IPR004143">
    <property type="entry name" value="BPL_LPL_catalytic"/>
</dbReference>
<accession>A0ABW8T9F7</accession>
<reference evidence="7 8" key="1">
    <citation type="submission" date="2024-11" db="EMBL/GenBank/DDBJ databases">
        <authorList>
            <person name="Heng Y.C."/>
            <person name="Lim A.C.H."/>
            <person name="Lee J.K.Y."/>
            <person name="Kittelmann S."/>
        </authorList>
    </citation>
    <scope>NUCLEOTIDE SEQUENCE [LARGE SCALE GENOMIC DNA]</scope>
    <source>
        <strain evidence="7 8">WILCCON 0185</strain>
    </source>
</reference>
<evidence type="ECO:0000313" key="8">
    <source>
        <dbReference type="Proteomes" id="UP001623591"/>
    </source>
</evidence>
<dbReference type="Gene3D" id="3.30.930.10">
    <property type="entry name" value="Bira Bifunctional Protein, Domain 2"/>
    <property type="match status" value="1"/>
</dbReference>
<dbReference type="InterPro" id="IPR011991">
    <property type="entry name" value="ArsR-like_HTH"/>
</dbReference>
<dbReference type="InterPro" id="IPR036388">
    <property type="entry name" value="WH-like_DNA-bd_sf"/>
</dbReference>
<dbReference type="PANTHER" id="PTHR12835:SF5">
    <property type="entry name" value="BIOTIN--PROTEIN LIGASE"/>
    <property type="match status" value="1"/>
</dbReference>
<dbReference type="Pfam" id="PF02237">
    <property type="entry name" value="BPL_C"/>
    <property type="match status" value="1"/>
</dbReference>
<dbReference type="InterPro" id="IPR045864">
    <property type="entry name" value="aa-tRNA-synth_II/BPL/LPL"/>
</dbReference>
<evidence type="ECO:0000313" key="7">
    <source>
        <dbReference type="EMBL" id="MFL0248348.1"/>
    </source>
</evidence>
<evidence type="ECO:0000256" key="4">
    <source>
        <dbReference type="ARBA" id="ARBA00023267"/>
    </source>
</evidence>